<feature type="transmembrane region" description="Helical" evidence="8">
    <location>
        <begin position="34"/>
        <end position="59"/>
    </location>
</feature>
<comment type="pathway">
    <text evidence="2">Carotenoid biosynthesis.</text>
</comment>
<keyword evidence="11" id="KW-1185">Reference proteome</keyword>
<evidence type="ECO:0000256" key="5">
    <source>
        <dbReference type="ARBA" id="ARBA00022989"/>
    </source>
</evidence>
<feature type="transmembrane region" description="Helical" evidence="8">
    <location>
        <begin position="6"/>
        <end position="22"/>
    </location>
</feature>
<comment type="subcellular location">
    <subcellularLocation>
        <location evidence="1">Membrane</location>
        <topology evidence="1">Multi-pass membrane protein</topology>
    </subcellularLocation>
</comment>
<evidence type="ECO:0000313" key="11">
    <source>
        <dbReference type="Proteomes" id="UP001065174"/>
    </source>
</evidence>
<keyword evidence="5 8" id="KW-1133">Transmembrane helix</keyword>
<dbReference type="Pfam" id="PF18916">
    <property type="entry name" value="Lycopene_cyc"/>
    <property type="match status" value="2"/>
</dbReference>
<evidence type="ECO:0000256" key="1">
    <source>
        <dbReference type="ARBA" id="ARBA00004141"/>
    </source>
</evidence>
<feature type="transmembrane region" description="Helical" evidence="8">
    <location>
        <begin position="132"/>
        <end position="150"/>
    </location>
</feature>
<dbReference type="Proteomes" id="UP001065174">
    <property type="component" value="Chromosome"/>
</dbReference>
<keyword evidence="6 8" id="KW-0472">Membrane</keyword>
<dbReference type="NCBIfam" id="TIGR03462">
    <property type="entry name" value="CarR_dom_SF"/>
    <property type="match status" value="1"/>
</dbReference>
<organism evidence="10 11">
    <name type="scientific">Reichenbachiella agarivorans</name>
    <dbReference type="NCBI Taxonomy" id="2979464"/>
    <lineage>
        <taxon>Bacteria</taxon>
        <taxon>Pseudomonadati</taxon>
        <taxon>Bacteroidota</taxon>
        <taxon>Cytophagia</taxon>
        <taxon>Cytophagales</taxon>
        <taxon>Reichenbachiellaceae</taxon>
        <taxon>Reichenbachiella</taxon>
    </lineage>
</organism>
<feature type="transmembrane region" description="Helical" evidence="8">
    <location>
        <begin position="162"/>
        <end position="182"/>
    </location>
</feature>
<evidence type="ECO:0000256" key="6">
    <source>
        <dbReference type="ARBA" id="ARBA00023136"/>
    </source>
</evidence>
<protein>
    <submittedName>
        <fullName evidence="10">Lycopene cyclase domain-containing protein</fullName>
    </submittedName>
</protein>
<reference evidence="10" key="1">
    <citation type="submission" date="2022-09" db="EMBL/GenBank/DDBJ databases">
        <title>Comparative genomics and taxonomic characterization of three novel marine species of genus Reichenbachiella exhibiting antioxidant and polysaccharide degradation activities.</title>
        <authorList>
            <person name="Muhammad N."/>
            <person name="Lee Y.-J."/>
            <person name="Ko J."/>
            <person name="Kim S.-G."/>
        </authorList>
    </citation>
    <scope>NUCLEOTIDE SEQUENCE</scope>
    <source>
        <strain evidence="10">BKB1-1</strain>
    </source>
</reference>
<sequence>MTQYTYLSIDLGALLIPLIFSFHPKIKFNQQWPFYLPAMIMVALPFLVWDEYFTTIGIWGFNPDYLSGLYIGHLPIEEILFFLCIPYACVFSYHCIKVSEYKPISDKTVKITTAMICLALGILLALNFGKYYPTSTFVLLITSLLFFTFVKPSPYLNTFYFTYLILQVPFFITNGLLTGSWIDEAIVWYDDSENLGIRIATIPLEDTFYGMLLILWNIAVYEVIKSRYSKIS</sequence>
<evidence type="ECO:0000256" key="4">
    <source>
        <dbReference type="ARBA" id="ARBA00022746"/>
    </source>
</evidence>
<evidence type="ECO:0000313" key="10">
    <source>
        <dbReference type="EMBL" id="UXP32138.1"/>
    </source>
</evidence>
<evidence type="ECO:0000256" key="2">
    <source>
        <dbReference type="ARBA" id="ARBA00004829"/>
    </source>
</evidence>
<accession>A0ABY6CRQ7</accession>
<dbReference type="RefSeq" id="WP_262309574.1">
    <property type="nucleotide sequence ID" value="NZ_CP106679.1"/>
</dbReference>
<dbReference type="EMBL" id="CP106679">
    <property type="protein sequence ID" value="UXP32138.1"/>
    <property type="molecule type" value="Genomic_DNA"/>
</dbReference>
<feature type="transmembrane region" description="Helical" evidence="8">
    <location>
        <begin position="79"/>
        <end position="96"/>
    </location>
</feature>
<keyword evidence="3 8" id="KW-0812">Transmembrane</keyword>
<gene>
    <name evidence="10" type="ORF">N6H18_17490</name>
</gene>
<proteinExistence type="predicted"/>
<keyword evidence="7" id="KW-0413">Isomerase</keyword>
<feature type="domain" description="Lycopene cyclase" evidence="9">
    <location>
        <begin position="130"/>
        <end position="224"/>
    </location>
</feature>
<evidence type="ECO:0000256" key="8">
    <source>
        <dbReference type="SAM" id="Phobius"/>
    </source>
</evidence>
<feature type="transmembrane region" description="Helical" evidence="8">
    <location>
        <begin position="207"/>
        <end position="224"/>
    </location>
</feature>
<evidence type="ECO:0000259" key="9">
    <source>
        <dbReference type="Pfam" id="PF18916"/>
    </source>
</evidence>
<evidence type="ECO:0000256" key="7">
    <source>
        <dbReference type="ARBA" id="ARBA00023235"/>
    </source>
</evidence>
<feature type="transmembrane region" description="Helical" evidence="8">
    <location>
        <begin position="108"/>
        <end position="126"/>
    </location>
</feature>
<dbReference type="InterPro" id="IPR017825">
    <property type="entry name" value="Lycopene_cyclase_dom"/>
</dbReference>
<evidence type="ECO:0000256" key="3">
    <source>
        <dbReference type="ARBA" id="ARBA00022692"/>
    </source>
</evidence>
<feature type="domain" description="Lycopene cyclase" evidence="9">
    <location>
        <begin position="4"/>
        <end position="96"/>
    </location>
</feature>
<keyword evidence="4" id="KW-0125">Carotenoid biosynthesis</keyword>
<name>A0ABY6CRQ7_9BACT</name>